<accession>A0AAN7I9R9</accession>
<dbReference type="Proteomes" id="UP001324115">
    <property type="component" value="Unassembled WGS sequence"/>
</dbReference>
<sequence length="70" mass="7968">MFQPNNQLPVQTIKDSSALMQVDQTEKSIVVRDEKQNGGFAHAETIIYYSKVVKIIKFQSCFDILVDCIC</sequence>
<protein>
    <submittedName>
        <fullName evidence="1">Uncharacterized protein</fullName>
    </submittedName>
</protein>
<organism evidence="1 2">
    <name type="scientific">Quercus rubra</name>
    <name type="common">Northern red oak</name>
    <name type="synonym">Quercus borealis</name>
    <dbReference type="NCBI Taxonomy" id="3512"/>
    <lineage>
        <taxon>Eukaryota</taxon>
        <taxon>Viridiplantae</taxon>
        <taxon>Streptophyta</taxon>
        <taxon>Embryophyta</taxon>
        <taxon>Tracheophyta</taxon>
        <taxon>Spermatophyta</taxon>
        <taxon>Magnoliopsida</taxon>
        <taxon>eudicotyledons</taxon>
        <taxon>Gunneridae</taxon>
        <taxon>Pentapetalae</taxon>
        <taxon>rosids</taxon>
        <taxon>fabids</taxon>
        <taxon>Fagales</taxon>
        <taxon>Fagaceae</taxon>
        <taxon>Quercus</taxon>
    </lineage>
</organism>
<keyword evidence="2" id="KW-1185">Reference proteome</keyword>
<dbReference type="EMBL" id="JAXUIC010000009">
    <property type="protein sequence ID" value="KAK4571198.1"/>
    <property type="molecule type" value="Genomic_DNA"/>
</dbReference>
<gene>
    <name evidence="1" type="ORF">RGQ29_029855</name>
</gene>
<evidence type="ECO:0000313" key="2">
    <source>
        <dbReference type="Proteomes" id="UP001324115"/>
    </source>
</evidence>
<evidence type="ECO:0000313" key="1">
    <source>
        <dbReference type="EMBL" id="KAK4571198.1"/>
    </source>
</evidence>
<proteinExistence type="predicted"/>
<reference evidence="1 2" key="1">
    <citation type="journal article" date="2023" name="G3 (Bethesda)">
        <title>A haplotype-resolved chromosome-scale genome for Quercus rubra L. provides insights into the genetics of adaptive traits for red oak species.</title>
        <authorList>
            <person name="Kapoor B."/>
            <person name="Jenkins J."/>
            <person name="Schmutz J."/>
            <person name="Zhebentyayeva T."/>
            <person name="Kuelheim C."/>
            <person name="Coggeshall M."/>
            <person name="Heim C."/>
            <person name="Lasky J.R."/>
            <person name="Leites L."/>
            <person name="Islam-Faridi N."/>
            <person name="Romero-Severson J."/>
            <person name="DeLeo V.L."/>
            <person name="Lucas S.M."/>
            <person name="Lazic D."/>
            <person name="Gailing O."/>
            <person name="Carlson J."/>
            <person name="Staton M."/>
        </authorList>
    </citation>
    <scope>NUCLEOTIDE SEQUENCE [LARGE SCALE GENOMIC DNA]</scope>
    <source>
        <strain evidence="1">Pseudo-F2</strain>
    </source>
</reference>
<name>A0AAN7I9R9_QUERU</name>
<dbReference type="AlphaFoldDB" id="A0AAN7I9R9"/>
<comment type="caution">
    <text evidence="1">The sequence shown here is derived from an EMBL/GenBank/DDBJ whole genome shotgun (WGS) entry which is preliminary data.</text>
</comment>